<evidence type="ECO:0000256" key="4">
    <source>
        <dbReference type="PIRSR" id="PIRSR000097-1"/>
    </source>
</evidence>
<dbReference type="EMBL" id="UYIG01000101">
    <property type="protein sequence ID" value="VDG28163.1"/>
    <property type="molecule type" value="Genomic_DNA"/>
</dbReference>
<keyword evidence="3" id="KW-0560">Oxidoreductase</keyword>
<evidence type="ECO:0000256" key="3">
    <source>
        <dbReference type="ARBA" id="ARBA00023002"/>
    </source>
</evidence>
<organism evidence="8 9">
    <name type="scientific">Lactiplantibacillus mudanjiangensis</name>
    <dbReference type="NCBI Taxonomy" id="1296538"/>
    <lineage>
        <taxon>Bacteria</taxon>
        <taxon>Bacillati</taxon>
        <taxon>Bacillota</taxon>
        <taxon>Bacilli</taxon>
        <taxon>Lactobacillales</taxon>
        <taxon>Lactobacillaceae</taxon>
        <taxon>Lactiplantibacillus</taxon>
    </lineage>
</organism>
<reference evidence="8 9" key="1">
    <citation type="submission" date="2018-11" db="EMBL/GenBank/DDBJ databases">
        <authorList>
            <person name="Wuyts S."/>
        </authorList>
    </citation>
    <scope>NUCLEOTIDE SEQUENCE [LARGE SCALE GENOMIC DNA]</scope>
    <source>
        <strain evidence="8">Lactobacillus mudanjiangensis AMBF249</strain>
    </source>
</reference>
<evidence type="ECO:0000256" key="6">
    <source>
        <dbReference type="PIRSR" id="PIRSR000097-3"/>
    </source>
</evidence>
<evidence type="ECO:0000259" key="7">
    <source>
        <dbReference type="Pfam" id="PF00248"/>
    </source>
</evidence>
<dbReference type="GO" id="GO:0016616">
    <property type="term" value="F:oxidoreductase activity, acting on the CH-OH group of donors, NAD or NADP as acceptor"/>
    <property type="evidence" value="ECO:0007669"/>
    <property type="project" value="UniProtKB-ARBA"/>
</dbReference>
<dbReference type="PIRSF" id="PIRSF000097">
    <property type="entry name" value="AKR"/>
    <property type="match status" value="1"/>
</dbReference>
<evidence type="ECO:0000256" key="1">
    <source>
        <dbReference type="ARBA" id="ARBA00007905"/>
    </source>
</evidence>
<dbReference type="SUPFAM" id="SSF51430">
    <property type="entry name" value="NAD(P)-linked oxidoreductase"/>
    <property type="match status" value="1"/>
</dbReference>
<evidence type="ECO:0000313" key="9">
    <source>
        <dbReference type="Proteomes" id="UP000289996"/>
    </source>
</evidence>
<dbReference type="Gene3D" id="3.20.20.100">
    <property type="entry name" value="NADP-dependent oxidoreductase domain"/>
    <property type="match status" value="1"/>
</dbReference>
<feature type="domain" description="NADP-dependent oxidoreductase" evidence="7">
    <location>
        <begin position="17"/>
        <end position="268"/>
    </location>
</feature>
<feature type="active site" description="Proton donor" evidence="4">
    <location>
        <position position="51"/>
    </location>
</feature>
<evidence type="ECO:0000256" key="2">
    <source>
        <dbReference type="ARBA" id="ARBA00022857"/>
    </source>
</evidence>
<dbReference type="PROSITE" id="PS00798">
    <property type="entry name" value="ALDOKETO_REDUCTASE_1"/>
    <property type="match status" value="1"/>
</dbReference>
<feature type="binding site" evidence="5">
    <location>
        <position position="109"/>
    </location>
    <ligand>
        <name>substrate</name>
    </ligand>
</feature>
<protein>
    <submittedName>
        <fullName evidence="8">Oxidoreductase of aldo/keto reductase family, subgroup 1 [Lactobacillus acidipiscis]</fullName>
    </submittedName>
</protein>
<dbReference type="InterPro" id="IPR036812">
    <property type="entry name" value="NAD(P)_OxRdtase_dom_sf"/>
</dbReference>
<dbReference type="PRINTS" id="PR00069">
    <property type="entry name" value="ALDKETRDTASE"/>
</dbReference>
<evidence type="ECO:0000313" key="8">
    <source>
        <dbReference type="EMBL" id="VDG28163.1"/>
    </source>
</evidence>
<keyword evidence="2" id="KW-0521">NADP</keyword>
<name>A0A660E555_9LACO</name>
<evidence type="ECO:0000256" key="5">
    <source>
        <dbReference type="PIRSR" id="PIRSR000097-2"/>
    </source>
</evidence>
<accession>A0A660E555</accession>
<dbReference type="AlphaFoldDB" id="A0A660E555"/>
<dbReference type="PANTHER" id="PTHR43827">
    <property type="entry name" value="2,5-DIKETO-D-GLUCONIC ACID REDUCTASE"/>
    <property type="match status" value="1"/>
</dbReference>
<dbReference type="CDD" id="cd19071">
    <property type="entry name" value="AKR_AKR1-5-like"/>
    <property type="match status" value="1"/>
</dbReference>
<keyword evidence="9" id="KW-1185">Reference proteome</keyword>
<comment type="similarity">
    <text evidence="1">Belongs to the aldo/keto reductase family.</text>
</comment>
<sequence length="287" mass="31954">MILNETYTLANGVKLPKLGYGTWMVEDADAPAKVQAAIEIGYRHIDTAQGYGNEHGVGEAIRNSRIARENLFVTTKLDARFKDYNGAKAAIDDSLQKSGLDYFDMMLIHSPEPWDDFRSGNHYFEGNLEAWRAMEEAYKAGKLRAIGVSNFEQVDLDNLIENATVMPMVNQILAHIGNTPFDLIEYAQSKNILVEAYSPVAHGAMMNSQEIVAMAEKYRVGVPQLAIKYCLQLNLVPLPKASSVAHMKNNTEMDFDISAADMTILKAIKMDDYGKNSVFPVYSGKKD</sequence>
<dbReference type="InterPro" id="IPR018170">
    <property type="entry name" value="Aldo/ket_reductase_CS"/>
</dbReference>
<dbReference type="InterPro" id="IPR023210">
    <property type="entry name" value="NADP_OxRdtase_dom"/>
</dbReference>
<dbReference type="Pfam" id="PF00248">
    <property type="entry name" value="Aldo_ket_red"/>
    <property type="match status" value="1"/>
</dbReference>
<dbReference type="OrthoDB" id="9804790at2"/>
<dbReference type="PANTHER" id="PTHR43827:SF3">
    <property type="entry name" value="NADP-DEPENDENT OXIDOREDUCTASE DOMAIN-CONTAINING PROTEIN"/>
    <property type="match status" value="1"/>
</dbReference>
<dbReference type="FunFam" id="3.20.20.100:FF:000002">
    <property type="entry name" value="2,5-diketo-D-gluconic acid reductase A"/>
    <property type="match status" value="1"/>
</dbReference>
<proteinExistence type="inferred from homology"/>
<gene>
    <name evidence="8" type="ORF">MUDAN_MDHGFNIF_02887</name>
</gene>
<dbReference type="InterPro" id="IPR020471">
    <property type="entry name" value="AKR"/>
</dbReference>
<dbReference type="RefSeq" id="WP_130851679.1">
    <property type="nucleotide sequence ID" value="NZ_UYIG01000101.1"/>
</dbReference>
<dbReference type="Proteomes" id="UP000289996">
    <property type="component" value="Unassembled WGS sequence"/>
</dbReference>
<feature type="site" description="Lowers pKa of active site Tyr" evidence="6">
    <location>
        <position position="76"/>
    </location>
</feature>